<dbReference type="AlphaFoldDB" id="A0A0J8BHZ7"/>
<dbReference type="Gramene" id="KMS65340">
    <property type="protein sequence ID" value="KMS65340"/>
    <property type="gene ID" value="BVRB_036980"/>
</dbReference>
<keyword evidence="2" id="KW-1185">Reference proteome</keyword>
<protein>
    <submittedName>
        <fullName evidence="1">Uncharacterized protein</fullName>
    </submittedName>
</protein>
<reference evidence="1 2" key="1">
    <citation type="journal article" date="2014" name="Nature">
        <title>The genome of the recently domesticated crop plant sugar beet (Beta vulgaris).</title>
        <authorList>
            <person name="Dohm J.C."/>
            <person name="Minoche A.E."/>
            <person name="Holtgrawe D."/>
            <person name="Capella-Gutierrez S."/>
            <person name="Zakrzewski F."/>
            <person name="Tafer H."/>
            <person name="Rupp O."/>
            <person name="Sorensen T.R."/>
            <person name="Stracke R."/>
            <person name="Reinhardt R."/>
            <person name="Goesmann A."/>
            <person name="Kraft T."/>
            <person name="Schulz B."/>
            <person name="Stadler P.F."/>
            <person name="Schmidt T."/>
            <person name="Gabaldon T."/>
            <person name="Lehrach H."/>
            <person name="Weisshaar B."/>
            <person name="Himmelbauer H."/>
        </authorList>
    </citation>
    <scope>NUCLEOTIDE SEQUENCE [LARGE SCALE GENOMIC DNA]</scope>
    <source>
        <tissue evidence="1">Taproot</tissue>
    </source>
</reference>
<evidence type="ECO:0000313" key="1">
    <source>
        <dbReference type="EMBL" id="KMS65340.1"/>
    </source>
</evidence>
<organism evidence="1 2">
    <name type="scientific">Beta vulgaris subsp. vulgaris</name>
    <name type="common">Beet</name>
    <dbReference type="NCBI Taxonomy" id="3555"/>
    <lineage>
        <taxon>Eukaryota</taxon>
        <taxon>Viridiplantae</taxon>
        <taxon>Streptophyta</taxon>
        <taxon>Embryophyta</taxon>
        <taxon>Tracheophyta</taxon>
        <taxon>Spermatophyta</taxon>
        <taxon>Magnoliopsida</taxon>
        <taxon>eudicotyledons</taxon>
        <taxon>Gunneridae</taxon>
        <taxon>Pentapetalae</taxon>
        <taxon>Caryophyllales</taxon>
        <taxon>Chenopodiaceae</taxon>
        <taxon>Betoideae</taxon>
        <taxon>Beta</taxon>
    </lineage>
</organism>
<accession>A0A0J8BHZ7</accession>
<dbReference type="Proteomes" id="UP000035740">
    <property type="component" value="Unassembled WGS sequence"/>
</dbReference>
<feature type="non-terminal residue" evidence="1">
    <location>
        <position position="1"/>
    </location>
</feature>
<sequence length="36" mass="4024">LTVVERVCSRVLGVKALKLKTLHFAAFPPEFTNPKI</sequence>
<gene>
    <name evidence="1" type="ORF">BVRB_036980</name>
</gene>
<dbReference type="EMBL" id="KQ110321">
    <property type="protein sequence ID" value="KMS65340.1"/>
    <property type="molecule type" value="Genomic_DNA"/>
</dbReference>
<name>A0A0J8BHZ7_BETVV</name>
<evidence type="ECO:0000313" key="2">
    <source>
        <dbReference type="Proteomes" id="UP000035740"/>
    </source>
</evidence>
<proteinExistence type="predicted"/>